<feature type="chain" id="PRO_5015617929" description="Cell surface protein" evidence="1">
    <location>
        <begin position="24"/>
        <end position="638"/>
    </location>
</feature>
<dbReference type="AlphaFoldDB" id="A0A2S7KYJ5"/>
<dbReference type="Pfam" id="PF13360">
    <property type="entry name" value="PQQ_2"/>
    <property type="match status" value="2"/>
</dbReference>
<proteinExistence type="predicted"/>
<dbReference type="Gene3D" id="2.60.40.10">
    <property type="entry name" value="Immunoglobulins"/>
    <property type="match status" value="3"/>
</dbReference>
<dbReference type="Pfam" id="PF18911">
    <property type="entry name" value="PKD_4"/>
    <property type="match status" value="1"/>
</dbReference>
<accession>A0A2S7KYJ5</accession>
<dbReference type="Proteomes" id="UP000239522">
    <property type="component" value="Unassembled WGS sequence"/>
</dbReference>
<dbReference type="InterPro" id="IPR000601">
    <property type="entry name" value="PKD_dom"/>
</dbReference>
<dbReference type="Gene3D" id="2.40.10.480">
    <property type="match status" value="1"/>
</dbReference>
<evidence type="ECO:0000256" key="1">
    <source>
        <dbReference type="SAM" id="SignalP"/>
    </source>
</evidence>
<sequence length="638" mass="69097">MKKFLVKPIFTLIILAISLVSCQEEDLPKANFNTSLVTSIDAAPSHEKVVLSWIKPAQDLPVAYRVSWTPRGETADLATTETSYEISGLEINKDYIFAVQAIYKESVSGKRNIEVTIPDEINFKAFAGSKFVQLQWNSPNRDDLVGYELITSADSQTFQLDKNTTSYVVANLENGTEYSFTLTPKYQNGLGNLIEQAATPGFVEMIFASKDLVNSGESIDFSYNPAFLLNQEIATYSWDFNDGTTDATQDPTHSFSKPGKYEISLEIVDTNGTSYSSTKIIDIVGINWEFAVSTHIKTGTSLRGSDGTLYIGNSAGDFYALNPDGTEKWTLSLGGDIYGGCPVQGSDGTIYITNRNGNLYAISQTGTINWTFATDNANGIWGSAAIATDGTIYINDEKANFYAVNSSGNKIWSYAHGGGTSSPAIATDGTIYFGSKDKNLYALNSDGSLKWNYTTGGSVECSPAIGANGTIYFGASDKIFYAVTSEGTLQWSYNFEVEKTAGTAVIGEDGTIFIGARDEKFYAFNAGGGLKWTKDGFGRFIFVTATLDANGYLYVGDERGDLYALNQENGDTLWKIDTGKIFSSPTIGENGNLFIGTLIDSNSAPTARFLSIYGATDALADSSWPTARGNKNQTGRNP</sequence>
<organism evidence="4 5">
    <name type="scientific">Polaribacter filamentus</name>
    <dbReference type="NCBI Taxonomy" id="53483"/>
    <lineage>
        <taxon>Bacteria</taxon>
        <taxon>Pseudomonadati</taxon>
        <taxon>Bacteroidota</taxon>
        <taxon>Flavobacteriia</taxon>
        <taxon>Flavobacteriales</taxon>
        <taxon>Flavobacteriaceae</taxon>
    </lineage>
</organism>
<dbReference type="PANTHER" id="PTHR34512">
    <property type="entry name" value="CELL SURFACE PROTEIN"/>
    <property type="match status" value="1"/>
</dbReference>
<dbReference type="Pfam" id="PF00041">
    <property type="entry name" value="fn3"/>
    <property type="match status" value="2"/>
</dbReference>
<dbReference type="InterPro" id="IPR003961">
    <property type="entry name" value="FN3_dom"/>
</dbReference>
<dbReference type="Gene3D" id="2.40.128.630">
    <property type="match status" value="3"/>
</dbReference>
<dbReference type="InterPro" id="IPR013783">
    <property type="entry name" value="Ig-like_fold"/>
</dbReference>
<dbReference type="InterPro" id="IPR022409">
    <property type="entry name" value="PKD/Chitinase_dom"/>
</dbReference>
<dbReference type="InterPro" id="IPR002372">
    <property type="entry name" value="PQQ_rpt_dom"/>
</dbReference>
<dbReference type="SMART" id="SM00564">
    <property type="entry name" value="PQQ"/>
    <property type="match status" value="7"/>
</dbReference>
<feature type="domain" description="Fibronectin type-III" evidence="3">
    <location>
        <begin position="117"/>
        <end position="206"/>
    </location>
</feature>
<dbReference type="PROSITE" id="PS51257">
    <property type="entry name" value="PROKAR_LIPOPROTEIN"/>
    <property type="match status" value="1"/>
</dbReference>
<gene>
    <name evidence="4" type="ORF">BST83_11700</name>
</gene>
<dbReference type="InterPro" id="IPR011047">
    <property type="entry name" value="Quinoprotein_ADH-like_sf"/>
</dbReference>
<dbReference type="SMART" id="SM00089">
    <property type="entry name" value="PKD"/>
    <property type="match status" value="1"/>
</dbReference>
<comment type="caution">
    <text evidence="4">The sequence shown here is derived from an EMBL/GenBank/DDBJ whole genome shotgun (WGS) entry which is preliminary data.</text>
</comment>
<keyword evidence="5" id="KW-1185">Reference proteome</keyword>
<dbReference type="EMBL" id="MQUA01000013">
    <property type="protein sequence ID" value="PQB07742.1"/>
    <property type="molecule type" value="Genomic_DNA"/>
</dbReference>
<dbReference type="CDD" id="cd00063">
    <property type="entry name" value="FN3"/>
    <property type="match status" value="2"/>
</dbReference>
<dbReference type="PROSITE" id="PS50093">
    <property type="entry name" value="PKD"/>
    <property type="match status" value="1"/>
</dbReference>
<dbReference type="SUPFAM" id="SSF49265">
    <property type="entry name" value="Fibronectin type III"/>
    <property type="match status" value="1"/>
</dbReference>
<name>A0A2S7KYJ5_9FLAO</name>
<dbReference type="PROSITE" id="PS50853">
    <property type="entry name" value="FN3"/>
    <property type="match status" value="1"/>
</dbReference>
<feature type="domain" description="PKD" evidence="2">
    <location>
        <begin position="234"/>
        <end position="283"/>
    </location>
</feature>
<dbReference type="SUPFAM" id="SSF50998">
    <property type="entry name" value="Quinoprotein alcohol dehydrogenase-like"/>
    <property type="match status" value="2"/>
</dbReference>
<dbReference type="RefSeq" id="WP_104809955.1">
    <property type="nucleotide sequence ID" value="NZ_MQUA01000013.1"/>
</dbReference>
<dbReference type="InterPro" id="IPR035986">
    <property type="entry name" value="PKD_dom_sf"/>
</dbReference>
<dbReference type="InterPro" id="IPR018391">
    <property type="entry name" value="PQQ_b-propeller_rpt"/>
</dbReference>
<evidence type="ECO:0008006" key="6">
    <source>
        <dbReference type="Google" id="ProtNLM"/>
    </source>
</evidence>
<evidence type="ECO:0000313" key="4">
    <source>
        <dbReference type="EMBL" id="PQB07742.1"/>
    </source>
</evidence>
<evidence type="ECO:0000259" key="3">
    <source>
        <dbReference type="PROSITE" id="PS50853"/>
    </source>
</evidence>
<dbReference type="InterPro" id="IPR036116">
    <property type="entry name" value="FN3_sf"/>
</dbReference>
<evidence type="ECO:0000259" key="2">
    <source>
        <dbReference type="PROSITE" id="PS50093"/>
    </source>
</evidence>
<keyword evidence="1" id="KW-0732">Signal</keyword>
<dbReference type="SMART" id="SM00060">
    <property type="entry name" value="FN3"/>
    <property type="match status" value="2"/>
</dbReference>
<dbReference type="PANTHER" id="PTHR34512:SF30">
    <property type="entry name" value="OUTER MEMBRANE PROTEIN ASSEMBLY FACTOR BAMB"/>
    <property type="match status" value="1"/>
</dbReference>
<dbReference type="CDD" id="cd00146">
    <property type="entry name" value="PKD"/>
    <property type="match status" value="1"/>
</dbReference>
<protein>
    <recommendedName>
        <fullName evidence="6">Cell surface protein</fullName>
    </recommendedName>
</protein>
<feature type="signal peptide" evidence="1">
    <location>
        <begin position="1"/>
        <end position="23"/>
    </location>
</feature>
<reference evidence="4 5" key="1">
    <citation type="submission" date="2016-11" db="EMBL/GenBank/DDBJ databases">
        <title>Trade-off between light-utilization and light-protection in marine flavobacteria.</title>
        <authorList>
            <person name="Kumagai Y."/>
        </authorList>
    </citation>
    <scope>NUCLEOTIDE SEQUENCE [LARGE SCALE GENOMIC DNA]</scope>
    <source>
        <strain evidence="4 5">ATCC 700397</strain>
    </source>
</reference>
<dbReference type="OrthoDB" id="1491323at2"/>
<dbReference type="SUPFAM" id="SSF49299">
    <property type="entry name" value="PKD domain"/>
    <property type="match status" value="1"/>
</dbReference>
<evidence type="ECO:0000313" key="5">
    <source>
        <dbReference type="Proteomes" id="UP000239522"/>
    </source>
</evidence>